<dbReference type="Gene3D" id="1.20.1250.20">
    <property type="entry name" value="MFS general substrate transporter like domains"/>
    <property type="match status" value="1"/>
</dbReference>
<feature type="transmembrane region" description="Helical" evidence="4">
    <location>
        <begin position="350"/>
        <end position="367"/>
    </location>
</feature>
<sequence length="445" mass="47200">MRKTVVAGARNVDVADMGTETEFSFAALSGAARRHIRVFQLHQFLDRFAMGLTVAVVALALSDRGMDLFQISLLFGVYSLTTMAMELPFGGLADSIGRKPVFLAAVIASLISLALFLSTRDFHVLALSFAFIGFGRALRSGTLDAWFVEGFQTEAPNVDVQPALAKAQWAGAMGLAIGAVLGGLLPDSLGPVAQRLGFSIYDTSYAASFVVMLGVFGFTMLAIVDTPRALNPGALRLGFASVPKVIREAGWLALRHPTLSVLLAALAFFLMATNPVEVIWPTFAKPMLDAAYANTVIGALTASYFFAIAFGAALSPFVSRIFKRRHGVTLGVVFFCLAGVQIALALQGGILGFASVFILYSVCLGLSETPASSLLHRCVGDHQRATMLSLRSLIQQLGAALGLVLAGRMAEIYSTPVAWAIGAVFLLLAAILCAVLARQLSDQGR</sequence>
<reference evidence="7" key="1">
    <citation type="submission" date="2017-05" db="EMBL/GenBank/DDBJ databases">
        <authorList>
            <person name="Rodrigo-Torres L."/>
            <person name="Arahal R. D."/>
            <person name="Lucena T."/>
        </authorList>
    </citation>
    <scope>NUCLEOTIDE SEQUENCE [LARGE SCALE GENOMIC DNA]</scope>
    <source>
        <strain evidence="7">CECT 8649</strain>
    </source>
</reference>
<feature type="transmembrane region" description="Helical" evidence="4">
    <location>
        <begin position="44"/>
        <end position="62"/>
    </location>
</feature>
<evidence type="ECO:0000256" key="3">
    <source>
        <dbReference type="ARBA" id="ARBA00023136"/>
    </source>
</evidence>
<feature type="transmembrane region" description="Helical" evidence="4">
    <location>
        <begin position="252"/>
        <end position="272"/>
    </location>
</feature>
<protein>
    <submittedName>
        <fullName evidence="6">Major Facilitator Superfamily protein</fullName>
    </submittedName>
</protein>
<evidence type="ECO:0000256" key="2">
    <source>
        <dbReference type="ARBA" id="ARBA00022989"/>
    </source>
</evidence>
<evidence type="ECO:0000313" key="7">
    <source>
        <dbReference type="Proteomes" id="UP000225972"/>
    </source>
</evidence>
<feature type="transmembrane region" description="Helical" evidence="4">
    <location>
        <begin position="388"/>
        <end position="410"/>
    </location>
</feature>
<feature type="domain" description="Major facilitator superfamily (MFS) profile" evidence="5">
    <location>
        <begin position="253"/>
        <end position="445"/>
    </location>
</feature>
<feature type="transmembrane region" description="Helical" evidence="4">
    <location>
        <begin position="416"/>
        <end position="437"/>
    </location>
</feature>
<evidence type="ECO:0000256" key="4">
    <source>
        <dbReference type="SAM" id="Phobius"/>
    </source>
</evidence>
<dbReference type="InterPro" id="IPR053160">
    <property type="entry name" value="MFS_DHA3_Transporter"/>
</dbReference>
<dbReference type="PANTHER" id="PTHR23530:SF1">
    <property type="entry name" value="PERMEASE, MAJOR FACILITATOR SUPERFAMILY-RELATED"/>
    <property type="match status" value="1"/>
</dbReference>
<dbReference type="InterPro" id="IPR036259">
    <property type="entry name" value="MFS_trans_sf"/>
</dbReference>
<name>A0A238JGK9_9RHOB</name>
<feature type="transmembrane region" description="Helical" evidence="4">
    <location>
        <begin position="205"/>
        <end position="224"/>
    </location>
</feature>
<dbReference type="Proteomes" id="UP000225972">
    <property type="component" value="Unassembled WGS sequence"/>
</dbReference>
<gene>
    <name evidence="6" type="ORF">TRP8649_03938</name>
</gene>
<dbReference type="Pfam" id="PF07690">
    <property type="entry name" value="MFS_1"/>
    <property type="match status" value="2"/>
</dbReference>
<dbReference type="InterPro" id="IPR020846">
    <property type="entry name" value="MFS_dom"/>
</dbReference>
<proteinExistence type="predicted"/>
<dbReference type="PROSITE" id="PS50850">
    <property type="entry name" value="MFS"/>
    <property type="match status" value="1"/>
</dbReference>
<keyword evidence="7" id="KW-1185">Reference proteome</keyword>
<feature type="transmembrane region" description="Helical" evidence="4">
    <location>
        <begin position="68"/>
        <end position="89"/>
    </location>
</feature>
<dbReference type="SUPFAM" id="SSF103473">
    <property type="entry name" value="MFS general substrate transporter"/>
    <property type="match status" value="1"/>
</dbReference>
<feature type="transmembrane region" description="Helical" evidence="4">
    <location>
        <begin position="292"/>
        <end position="314"/>
    </location>
</feature>
<organism evidence="6 7">
    <name type="scientific">Pelagimonas phthalicica</name>
    <dbReference type="NCBI Taxonomy" id="1037362"/>
    <lineage>
        <taxon>Bacteria</taxon>
        <taxon>Pseudomonadati</taxon>
        <taxon>Pseudomonadota</taxon>
        <taxon>Alphaproteobacteria</taxon>
        <taxon>Rhodobacterales</taxon>
        <taxon>Roseobacteraceae</taxon>
        <taxon>Pelagimonas</taxon>
    </lineage>
</organism>
<dbReference type="InterPro" id="IPR011701">
    <property type="entry name" value="MFS"/>
</dbReference>
<keyword evidence="1 4" id="KW-0812">Transmembrane</keyword>
<feature type="transmembrane region" description="Helical" evidence="4">
    <location>
        <begin position="326"/>
        <end position="344"/>
    </location>
</feature>
<accession>A0A238JGK9</accession>
<dbReference type="GO" id="GO:0022857">
    <property type="term" value="F:transmembrane transporter activity"/>
    <property type="evidence" value="ECO:0007669"/>
    <property type="project" value="InterPro"/>
</dbReference>
<keyword evidence="3 4" id="KW-0472">Membrane</keyword>
<evidence type="ECO:0000259" key="5">
    <source>
        <dbReference type="PROSITE" id="PS50850"/>
    </source>
</evidence>
<evidence type="ECO:0000313" key="6">
    <source>
        <dbReference type="EMBL" id="SMX29799.1"/>
    </source>
</evidence>
<evidence type="ECO:0000256" key="1">
    <source>
        <dbReference type="ARBA" id="ARBA00022692"/>
    </source>
</evidence>
<dbReference type="EMBL" id="FXXP01000003">
    <property type="protein sequence ID" value="SMX29799.1"/>
    <property type="molecule type" value="Genomic_DNA"/>
</dbReference>
<feature type="transmembrane region" description="Helical" evidence="4">
    <location>
        <begin position="101"/>
        <end position="118"/>
    </location>
</feature>
<dbReference type="AlphaFoldDB" id="A0A238JGK9"/>
<keyword evidence="2 4" id="KW-1133">Transmembrane helix</keyword>
<dbReference type="PANTHER" id="PTHR23530">
    <property type="entry name" value="TRANSPORT PROTEIN-RELATED"/>
    <property type="match status" value="1"/>
</dbReference>